<keyword evidence="2 3" id="KW-0067">ATP-binding</keyword>
<dbReference type="InterPro" id="IPR056524">
    <property type="entry name" value="KIF6/9_C"/>
</dbReference>
<organism evidence="6 7">
    <name type="scientific">Synchytrium microbalum</name>
    <dbReference type="NCBI Taxonomy" id="1806994"/>
    <lineage>
        <taxon>Eukaryota</taxon>
        <taxon>Fungi</taxon>
        <taxon>Fungi incertae sedis</taxon>
        <taxon>Chytridiomycota</taxon>
        <taxon>Chytridiomycota incertae sedis</taxon>
        <taxon>Chytridiomycetes</taxon>
        <taxon>Synchytriales</taxon>
        <taxon>Synchytriaceae</taxon>
        <taxon>Synchytrium</taxon>
    </lineage>
</organism>
<protein>
    <recommendedName>
        <fullName evidence="5">Kinesin motor domain-containing protein</fullName>
    </recommendedName>
</protein>
<sequence length="1014" mass="111511">MAGQTITEDESNDSSNTSSSTIRIFARVKPPRASAKQQDHNKKYWISDAQADGDDVQNLPRIGFHLPRNEAQGLINHSRENYEFAFDKVFDTNTTQEEVFDLVAKDTVLSVLDGYNGTIFAYGQTGSGKTFTVTGGAEKYSDRGLIPRTLQFIFKEAQRRTGAHYEVAISYLEIYNEIGYDLLDNSRDASKLEDLPRVTLQEDVDERIHLRGLSAVAASNEEEALNLLFVGDTNRMIAETPSNPASSRSHCLFIVSLTCKVEGSDSIRKSKLHLVDLAGSERVSRTHIGGNLLKEAKYINLSLHYLEQVIVALHEKTLGKRTHIPYRNSMMTSVLRDSLGGNCKTSMVATVAVEDPLVEESISTCRFAQRVALVANNAQVNEEVDPQMIIARLKREIARLKAELALAKGGTDQTDEELPVYEKERVKQAVDDYLADSSPDASLVFGDFKRIQEAFKILKAGHTYTLTGSIHFPYLSALQKLLADAALKPRVKDSQEPVRTQVIEKVVESNDSVSRVESEKLRMLLSHRDNEISVLVATLNDYKSKFGIPATSNALQAFTLQSRSSAPSIVEQQIQKPSTIPTTPASIPSTATFIPTTTTTMTAPSSALNETPSQKIATPGTSEDKARALAIFSQSYPSASWIDGAKSTLKSKYAEAKALGEFANGLRNQIRKIKTEMADETTQTWSESELQKLRDQLSDNVSKYKTSYQSLKDMKMEIEHSQHLLEQARLRLQRDFEHWYLTVYLPTEPPSPETTSNIEIIQPGAYREAVLTRFDSGKDVSLPSDYASLNVVVPSRTASLTATPPSIPSSKPVLPVATYSSNASPSLPPSAPSPAFIQHGHSPITSLSSLARQTSSDQPQRDWRDTSTPIPPRLTSHESSMYTPDRYNIGDRPGYLPTPSMSARPSSAGSTTRSLVQSPGPHESSEEWGSVRSESPQGFSSYGGSAGKTYDSSRMMRLLPTPTPSVISSDAMSPRSSAYGSVTSLAAPPTLLGKVGDDIRAFYRTRDNLIKGNR</sequence>
<dbReference type="GO" id="GO:0003777">
    <property type="term" value="F:microtubule motor activity"/>
    <property type="evidence" value="ECO:0007669"/>
    <property type="project" value="InterPro"/>
</dbReference>
<keyword evidence="7" id="KW-1185">Reference proteome</keyword>
<dbReference type="Pfam" id="PF23735">
    <property type="entry name" value="KIF9"/>
    <property type="match status" value="1"/>
</dbReference>
<dbReference type="InterPro" id="IPR027417">
    <property type="entry name" value="P-loop_NTPase"/>
</dbReference>
<dbReference type="SMART" id="SM00129">
    <property type="entry name" value="KISc"/>
    <property type="match status" value="1"/>
</dbReference>
<feature type="binding site" evidence="3">
    <location>
        <begin position="123"/>
        <end position="130"/>
    </location>
    <ligand>
        <name>ATP</name>
        <dbReference type="ChEBI" id="CHEBI:30616"/>
    </ligand>
</feature>
<dbReference type="PANTHER" id="PTHR47968">
    <property type="entry name" value="CENTROMERE PROTEIN E"/>
    <property type="match status" value="1"/>
</dbReference>
<dbReference type="PROSITE" id="PS50067">
    <property type="entry name" value="KINESIN_MOTOR_2"/>
    <property type="match status" value="1"/>
</dbReference>
<keyword evidence="1 3" id="KW-0547">Nucleotide-binding</keyword>
<feature type="region of interest" description="Disordered" evidence="4">
    <location>
        <begin position="601"/>
        <end position="621"/>
    </location>
</feature>
<dbReference type="InterPro" id="IPR019821">
    <property type="entry name" value="Kinesin_motor_CS"/>
</dbReference>
<evidence type="ECO:0000256" key="2">
    <source>
        <dbReference type="ARBA" id="ARBA00022840"/>
    </source>
</evidence>
<evidence type="ECO:0000313" key="7">
    <source>
        <dbReference type="Proteomes" id="UP000319731"/>
    </source>
</evidence>
<evidence type="ECO:0000256" key="3">
    <source>
        <dbReference type="PROSITE-ProRule" id="PRU00283"/>
    </source>
</evidence>
<dbReference type="GO" id="GO:0007018">
    <property type="term" value="P:microtubule-based movement"/>
    <property type="evidence" value="ECO:0007669"/>
    <property type="project" value="InterPro"/>
</dbReference>
<feature type="compositionally biased region" description="Polar residues" evidence="4">
    <location>
        <begin position="843"/>
        <end position="858"/>
    </location>
</feature>
<dbReference type="Pfam" id="PF00225">
    <property type="entry name" value="Kinesin"/>
    <property type="match status" value="1"/>
</dbReference>
<name>A0A507BY53_9FUNG</name>
<proteinExistence type="inferred from homology"/>
<evidence type="ECO:0000256" key="4">
    <source>
        <dbReference type="SAM" id="MobiDB-lite"/>
    </source>
</evidence>
<reference evidence="6 7" key="1">
    <citation type="journal article" date="2019" name="Sci. Rep.">
        <title>Comparative genomics of chytrid fungi reveal insights into the obligate biotrophic and pathogenic lifestyle of Synchytrium endobioticum.</title>
        <authorList>
            <person name="van de Vossenberg B.T.L.H."/>
            <person name="Warris S."/>
            <person name="Nguyen H.D.T."/>
            <person name="van Gent-Pelzer M.P.E."/>
            <person name="Joly D.L."/>
            <person name="van de Geest H.C."/>
            <person name="Bonants P.J.M."/>
            <person name="Smith D.S."/>
            <person name="Levesque C.A."/>
            <person name="van der Lee T.A.J."/>
        </authorList>
    </citation>
    <scope>NUCLEOTIDE SEQUENCE [LARGE SCALE GENOMIC DNA]</scope>
    <source>
        <strain evidence="6 7">JEL517</strain>
    </source>
</reference>
<dbReference type="InterPro" id="IPR027640">
    <property type="entry name" value="Kinesin-like_fam"/>
</dbReference>
<dbReference type="PRINTS" id="PR00380">
    <property type="entry name" value="KINESINHEAVY"/>
</dbReference>
<comment type="caution">
    <text evidence="6">The sequence shown here is derived from an EMBL/GenBank/DDBJ whole genome shotgun (WGS) entry which is preliminary data.</text>
</comment>
<keyword evidence="3" id="KW-0505">Motor protein</keyword>
<dbReference type="GO" id="GO:0008017">
    <property type="term" value="F:microtubule binding"/>
    <property type="evidence" value="ECO:0007669"/>
    <property type="project" value="InterPro"/>
</dbReference>
<feature type="region of interest" description="Disordered" evidence="4">
    <location>
        <begin position="1"/>
        <end position="41"/>
    </location>
</feature>
<dbReference type="PROSITE" id="PS00411">
    <property type="entry name" value="KINESIN_MOTOR_1"/>
    <property type="match status" value="1"/>
</dbReference>
<dbReference type="AlphaFoldDB" id="A0A507BY53"/>
<dbReference type="Proteomes" id="UP000319731">
    <property type="component" value="Unassembled WGS sequence"/>
</dbReference>
<evidence type="ECO:0000259" key="5">
    <source>
        <dbReference type="PROSITE" id="PS50067"/>
    </source>
</evidence>
<feature type="domain" description="Kinesin motor" evidence="5">
    <location>
        <begin position="21"/>
        <end position="374"/>
    </location>
</feature>
<accession>A0A507BY53</accession>
<evidence type="ECO:0000256" key="1">
    <source>
        <dbReference type="ARBA" id="ARBA00022741"/>
    </source>
</evidence>
<evidence type="ECO:0000313" key="6">
    <source>
        <dbReference type="EMBL" id="TPX32058.1"/>
    </source>
</evidence>
<dbReference type="Gene3D" id="3.40.850.10">
    <property type="entry name" value="Kinesin motor domain"/>
    <property type="match status" value="1"/>
</dbReference>
<comment type="similarity">
    <text evidence="3">Belongs to the TRAFAC class myosin-kinesin ATPase superfamily. Kinesin family.</text>
</comment>
<dbReference type="InterPro" id="IPR036961">
    <property type="entry name" value="Kinesin_motor_dom_sf"/>
</dbReference>
<dbReference type="EMBL" id="QEAO01000035">
    <property type="protein sequence ID" value="TPX32058.1"/>
    <property type="molecule type" value="Genomic_DNA"/>
</dbReference>
<feature type="region of interest" description="Disordered" evidence="4">
    <location>
        <begin position="818"/>
        <end position="951"/>
    </location>
</feature>
<dbReference type="STRING" id="1806994.A0A507BY53"/>
<dbReference type="InterPro" id="IPR001752">
    <property type="entry name" value="Kinesin_motor_dom"/>
</dbReference>
<dbReference type="RefSeq" id="XP_031023332.1">
    <property type="nucleotide sequence ID" value="XM_031170688.1"/>
</dbReference>
<dbReference type="GeneID" id="42005985"/>
<dbReference type="PANTHER" id="PTHR47968:SF67">
    <property type="entry name" value="KINESIN MOTOR DOMAIN-CONTAINING PROTEIN"/>
    <property type="match status" value="1"/>
</dbReference>
<dbReference type="GO" id="GO:0005524">
    <property type="term" value="F:ATP binding"/>
    <property type="evidence" value="ECO:0007669"/>
    <property type="project" value="UniProtKB-UniRule"/>
</dbReference>
<dbReference type="SUPFAM" id="SSF52540">
    <property type="entry name" value="P-loop containing nucleoside triphosphate hydrolases"/>
    <property type="match status" value="1"/>
</dbReference>
<gene>
    <name evidence="6" type="ORF">SmJEL517_g04760</name>
</gene>
<feature type="compositionally biased region" description="Polar residues" evidence="4">
    <location>
        <begin position="932"/>
        <end position="943"/>
    </location>
</feature>
<feature type="compositionally biased region" description="Polar residues" evidence="4">
    <location>
        <begin position="899"/>
        <end position="917"/>
    </location>
</feature>
<feature type="compositionally biased region" description="Polar residues" evidence="4">
    <location>
        <begin position="608"/>
        <end position="621"/>
    </location>
</feature>
<dbReference type="OrthoDB" id="3176171at2759"/>